<dbReference type="PANTHER" id="PTHR43303:SF4">
    <property type="entry name" value="NADPH DEHYDROGENASE C23G7.10C-RELATED"/>
    <property type="match status" value="1"/>
</dbReference>
<organism evidence="8 9">
    <name type="scientific">Aciduricibacillus chroicocephali</name>
    <dbReference type="NCBI Taxonomy" id="3054939"/>
    <lineage>
        <taxon>Bacteria</taxon>
        <taxon>Bacillati</taxon>
        <taxon>Bacillota</taxon>
        <taxon>Bacilli</taxon>
        <taxon>Bacillales</taxon>
        <taxon>Bacillaceae</taxon>
        <taxon>Aciduricibacillus</taxon>
    </lineage>
</organism>
<keyword evidence="2" id="KW-0285">Flavoprotein</keyword>
<keyword evidence="4" id="KW-0521">NADP</keyword>
<dbReference type="RefSeq" id="WP_348029050.1">
    <property type="nucleotide sequence ID" value="NZ_CP129113.1"/>
</dbReference>
<evidence type="ECO:0000256" key="2">
    <source>
        <dbReference type="ARBA" id="ARBA00022630"/>
    </source>
</evidence>
<evidence type="ECO:0000256" key="6">
    <source>
        <dbReference type="SAM" id="MobiDB-lite"/>
    </source>
</evidence>
<evidence type="ECO:0000256" key="4">
    <source>
        <dbReference type="ARBA" id="ARBA00022857"/>
    </source>
</evidence>
<dbReference type="InterPro" id="IPR001155">
    <property type="entry name" value="OxRdtase_FMN_N"/>
</dbReference>
<feature type="domain" description="NADH:flavin oxidoreductase/NADH oxidase N-terminal" evidence="7">
    <location>
        <begin position="8"/>
        <end position="330"/>
    </location>
</feature>
<sequence>MAKLTSSFELKNMKLKNRIVMSPMCQYSVEAEDGVPTDWHYVHYVSRAVGGAGLILVEAAAVDPEGRISSRDLGIWSDEQIPAYKKLVDEVHKHGAKIGIQLAHAGRKAEDAIQPVSASDTPLNVREGEEAPKTPRALSTGEASGLVDKFKEAARRAVEAGFDTVEIHGAHGYLIHQFMSPSVNNRSDEYGKDLAKFGVDVTKAVKEVVPKDYPVIMRMSAIEYEDGGYGLDHAIEIAKQFKTAGVDVFDVSTGGEGPPGKLKPGNYPGYQVPFAREFKKTLEVPVIAVGMLEDFSLAEAVIANGDADLAAIGRGMLNDPYWAIHAEKALDGKVDAPVPYKRGIR</sequence>
<protein>
    <submittedName>
        <fullName evidence="8">NADH:flavin oxidoreductase/NADH oxidase</fullName>
    </submittedName>
</protein>
<dbReference type="EMBL" id="CP129113">
    <property type="protein sequence ID" value="WLV25262.1"/>
    <property type="molecule type" value="Genomic_DNA"/>
</dbReference>
<gene>
    <name evidence="8" type="ORF">QR721_03250</name>
</gene>
<dbReference type="InterPro" id="IPR044152">
    <property type="entry name" value="YqjM-like"/>
</dbReference>
<dbReference type="Pfam" id="PF00724">
    <property type="entry name" value="Oxidored_FMN"/>
    <property type="match status" value="1"/>
</dbReference>
<accession>A0ABY9KXZ7</accession>
<evidence type="ECO:0000313" key="9">
    <source>
        <dbReference type="Proteomes" id="UP001180087"/>
    </source>
</evidence>
<evidence type="ECO:0000313" key="8">
    <source>
        <dbReference type="EMBL" id="WLV25262.1"/>
    </source>
</evidence>
<dbReference type="SUPFAM" id="SSF51395">
    <property type="entry name" value="FMN-linked oxidoreductases"/>
    <property type="match status" value="1"/>
</dbReference>
<evidence type="ECO:0000256" key="3">
    <source>
        <dbReference type="ARBA" id="ARBA00022643"/>
    </source>
</evidence>
<evidence type="ECO:0000256" key="1">
    <source>
        <dbReference type="ARBA" id="ARBA00001917"/>
    </source>
</evidence>
<dbReference type="Gene3D" id="3.20.20.70">
    <property type="entry name" value="Aldolase class I"/>
    <property type="match status" value="1"/>
</dbReference>
<keyword evidence="5" id="KW-0560">Oxidoreductase</keyword>
<proteinExistence type="predicted"/>
<dbReference type="InterPro" id="IPR013785">
    <property type="entry name" value="Aldolase_TIM"/>
</dbReference>
<feature type="region of interest" description="Disordered" evidence="6">
    <location>
        <begin position="114"/>
        <end position="139"/>
    </location>
</feature>
<dbReference type="PANTHER" id="PTHR43303">
    <property type="entry name" value="NADPH DEHYDROGENASE C23G7.10C-RELATED"/>
    <property type="match status" value="1"/>
</dbReference>
<dbReference type="Proteomes" id="UP001180087">
    <property type="component" value="Chromosome"/>
</dbReference>
<evidence type="ECO:0000256" key="5">
    <source>
        <dbReference type="ARBA" id="ARBA00023002"/>
    </source>
</evidence>
<comment type="cofactor">
    <cofactor evidence="1">
        <name>FMN</name>
        <dbReference type="ChEBI" id="CHEBI:58210"/>
    </cofactor>
</comment>
<name>A0ABY9KXZ7_9BACI</name>
<keyword evidence="3" id="KW-0288">FMN</keyword>
<keyword evidence="9" id="KW-1185">Reference proteome</keyword>
<dbReference type="CDD" id="cd02932">
    <property type="entry name" value="OYE_YqiM_FMN"/>
    <property type="match status" value="1"/>
</dbReference>
<reference evidence="8" key="1">
    <citation type="submission" date="2023-06" db="EMBL/GenBank/DDBJ databases">
        <title>A Treasure from Seagulls: Isolation and Description of Aciduricobacillus qingdaonensis gen. nov., sp. nov., a Rare Obligately Uric Acid-utilizing Member in the Family Bacillaceae.</title>
        <authorList>
            <person name="Liu W."/>
            <person name="Wang B."/>
        </authorList>
    </citation>
    <scope>NUCLEOTIDE SEQUENCE</scope>
    <source>
        <strain evidence="8">44XB</strain>
    </source>
</reference>
<evidence type="ECO:0000259" key="7">
    <source>
        <dbReference type="Pfam" id="PF00724"/>
    </source>
</evidence>